<feature type="domain" description="Xylose isomerase-like TIM barrel" evidence="1">
    <location>
        <begin position="63"/>
        <end position="301"/>
    </location>
</feature>
<keyword evidence="3" id="KW-1185">Reference proteome</keyword>
<dbReference type="GO" id="GO:0016853">
    <property type="term" value="F:isomerase activity"/>
    <property type="evidence" value="ECO:0007669"/>
    <property type="project" value="UniProtKB-KW"/>
</dbReference>
<dbReference type="Gene3D" id="3.20.20.150">
    <property type="entry name" value="Divalent-metal-dependent TIM barrel enzymes"/>
    <property type="match status" value="1"/>
</dbReference>
<dbReference type="InterPro" id="IPR036237">
    <property type="entry name" value="Xyl_isomerase-like_sf"/>
</dbReference>
<dbReference type="KEGG" id="nia:A8C56_06485"/>
<protein>
    <submittedName>
        <fullName evidence="2">Xylose isomerase</fullName>
    </submittedName>
</protein>
<dbReference type="Proteomes" id="UP000077667">
    <property type="component" value="Chromosome"/>
</dbReference>
<keyword evidence="2" id="KW-0413">Isomerase</keyword>
<dbReference type="InterPro" id="IPR013022">
    <property type="entry name" value="Xyl_isomerase-like_TIM-brl"/>
</dbReference>
<sequence length="305" mass="33822">MSIKRKEFLQQAAVLSAGLLGARSVFAAVKPSRYEISLAEWSLHRALFNKEITNLDFPRIAKKDFGISIVEYVNVFFKDKAEDTAYLNQLLAVCKDNGVSNHLIMCDGEGELGNINDAERKKAVENHYKWVHAAKYLGCRTIRVNAAGKGTPEEVAKAAVDGLSSLADYAAKENINVIVENHGGNSSNGKWMAGVMKTINKKNMGTLPDLGNFCLKYGENWKCVEEYDRYQGVKELIPFAKGVSAKTHDFDAAGNCIETDYKKMFDIIDQSGFRGIVGIEYEGEQLGEHEGIKKTRELLKKVIGV</sequence>
<dbReference type="PANTHER" id="PTHR12110">
    <property type="entry name" value="HYDROXYPYRUVATE ISOMERASE"/>
    <property type="match status" value="1"/>
</dbReference>
<gene>
    <name evidence="2" type="ORF">A8C56_06485</name>
</gene>
<dbReference type="SUPFAM" id="SSF51658">
    <property type="entry name" value="Xylose isomerase-like"/>
    <property type="match status" value="1"/>
</dbReference>
<dbReference type="EMBL" id="CP015772">
    <property type="protein sequence ID" value="ANH80670.1"/>
    <property type="molecule type" value="Genomic_DNA"/>
</dbReference>
<dbReference type="InterPro" id="IPR050312">
    <property type="entry name" value="IolE/XylAMocC-like"/>
</dbReference>
<reference evidence="2 3" key="1">
    <citation type="submission" date="2016-05" db="EMBL/GenBank/DDBJ databases">
        <title>Niabella ginsenosidivorans BS26 whole genome sequencing.</title>
        <authorList>
            <person name="Im W.T."/>
            <person name="Siddiqi M.Z."/>
        </authorList>
    </citation>
    <scope>NUCLEOTIDE SEQUENCE [LARGE SCALE GENOMIC DNA]</scope>
    <source>
        <strain evidence="2 3">BS26</strain>
    </source>
</reference>
<dbReference type="OrthoDB" id="1114629at2"/>
<evidence type="ECO:0000313" key="3">
    <source>
        <dbReference type="Proteomes" id="UP000077667"/>
    </source>
</evidence>
<name>A0A1A9I1T1_9BACT</name>
<organism evidence="2 3">
    <name type="scientific">Niabella ginsenosidivorans</name>
    <dbReference type="NCBI Taxonomy" id="1176587"/>
    <lineage>
        <taxon>Bacteria</taxon>
        <taxon>Pseudomonadati</taxon>
        <taxon>Bacteroidota</taxon>
        <taxon>Chitinophagia</taxon>
        <taxon>Chitinophagales</taxon>
        <taxon>Chitinophagaceae</taxon>
        <taxon>Niabella</taxon>
    </lineage>
</organism>
<dbReference type="AlphaFoldDB" id="A0A1A9I1T1"/>
<evidence type="ECO:0000259" key="1">
    <source>
        <dbReference type="Pfam" id="PF01261"/>
    </source>
</evidence>
<dbReference type="PANTHER" id="PTHR12110:SF53">
    <property type="entry name" value="BLR5974 PROTEIN"/>
    <property type="match status" value="1"/>
</dbReference>
<dbReference type="RefSeq" id="WP_067753549.1">
    <property type="nucleotide sequence ID" value="NZ_CP015772.1"/>
</dbReference>
<evidence type="ECO:0000313" key="2">
    <source>
        <dbReference type="EMBL" id="ANH80670.1"/>
    </source>
</evidence>
<dbReference type="Pfam" id="PF01261">
    <property type="entry name" value="AP_endonuc_2"/>
    <property type="match status" value="1"/>
</dbReference>
<proteinExistence type="predicted"/>
<accession>A0A1A9I1T1</accession>
<dbReference type="STRING" id="1176587.A8C56_06485"/>